<dbReference type="InterPro" id="IPR022764">
    <property type="entry name" value="Peptidase_S54_rhomboid_dom"/>
</dbReference>
<comment type="similarity">
    <text evidence="2">Belongs to the peptidase S54 family.</text>
</comment>
<keyword evidence="5 7" id="KW-1133">Transmembrane helix</keyword>
<dbReference type="Gene3D" id="1.20.1540.10">
    <property type="entry name" value="Rhomboid-like"/>
    <property type="match status" value="1"/>
</dbReference>
<keyword evidence="9" id="KW-0645">Protease</keyword>
<dbReference type="GO" id="GO:0016020">
    <property type="term" value="C:membrane"/>
    <property type="evidence" value="ECO:0007669"/>
    <property type="project" value="UniProtKB-SubCell"/>
</dbReference>
<keyword evidence="3 7" id="KW-0812">Transmembrane</keyword>
<evidence type="ECO:0000256" key="1">
    <source>
        <dbReference type="ARBA" id="ARBA00004141"/>
    </source>
</evidence>
<dbReference type="Pfam" id="PF01694">
    <property type="entry name" value="Rhomboid"/>
    <property type="match status" value="1"/>
</dbReference>
<keyword evidence="6 7" id="KW-0472">Membrane</keyword>
<feature type="transmembrane region" description="Helical" evidence="7">
    <location>
        <begin position="284"/>
        <end position="303"/>
    </location>
</feature>
<evidence type="ECO:0000259" key="8">
    <source>
        <dbReference type="Pfam" id="PF01694"/>
    </source>
</evidence>
<feature type="transmembrane region" description="Helical" evidence="7">
    <location>
        <begin position="209"/>
        <end position="226"/>
    </location>
</feature>
<feature type="transmembrane region" description="Helical" evidence="7">
    <location>
        <begin position="185"/>
        <end position="203"/>
    </location>
</feature>
<dbReference type="SUPFAM" id="SSF144091">
    <property type="entry name" value="Rhomboid-like"/>
    <property type="match status" value="1"/>
</dbReference>
<accession>A0A1A8ZJ73</accession>
<evidence type="ECO:0000256" key="5">
    <source>
        <dbReference type="ARBA" id="ARBA00022989"/>
    </source>
</evidence>
<evidence type="ECO:0000256" key="3">
    <source>
        <dbReference type="ARBA" id="ARBA00022692"/>
    </source>
</evidence>
<feature type="transmembrane region" description="Helical" evidence="7">
    <location>
        <begin position="238"/>
        <end position="254"/>
    </location>
</feature>
<evidence type="ECO:0000256" key="4">
    <source>
        <dbReference type="ARBA" id="ARBA00022801"/>
    </source>
</evidence>
<keyword evidence="10" id="KW-1185">Reference proteome</keyword>
<name>A0A1A8ZJ73_9ACTN</name>
<organism evidence="9 10">
    <name type="scientific">Micromonospora auratinigra</name>
    <dbReference type="NCBI Taxonomy" id="261654"/>
    <lineage>
        <taxon>Bacteria</taxon>
        <taxon>Bacillati</taxon>
        <taxon>Actinomycetota</taxon>
        <taxon>Actinomycetes</taxon>
        <taxon>Micromonosporales</taxon>
        <taxon>Micromonosporaceae</taxon>
        <taxon>Micromonospora</taxon>
    </lineage>
</organism>
<dbReference type="Proteomes" id="UP000199385">
    <property type="component" value="Chromosome I"/>
</dbReference>
<dbReference type="STRING" id="261654.GA0070611_2494"/>
<protein>
    <submittedName>
        <fullName evidence="9">Membrane associated serine protease, rhomboid family</fullName>
    </submittedName>
</protein>
<dbReference type="GO" id="GO:0006508">
    <property type="term" value="P:proteolysis"/>
    <property type="evidence" value="ECO:0007669"/>
    <property type="project" value="UniProtKB-KW"/>
</dbReference>
<evidence type="ECO:0000256" key="2">
    <source>
        <dbReference type="ARBA" id="ARBA00009045"/>
    </source>
</evidence>
<evidence type="ECO:0000313" key="10">
    <source>
        <dbReference type="Proteomes" id="UP000199385"/>
    </source>
</evidence>
<comment type="subcellular location">
    <subcellularLocation>
        <location evidence="1">Membrane</location>
        <topology evidence="1">Multi-pass membrane protein</topology>
    </subcellularLocation>
</comment>
<dbReference type="GO" id="GO:0004252">
    <property type="term" value="F:serine-type endopeptidase activity"/>
    <property type="evidence" value="ECO:0007669"/>
    <property type="project" value="InterPro"/>
</dbReference>
<evidence type="ECO:0000256" key="7">
    <source>
        <dbReference type="SAM" id="Phobius"/>
    </source>
</evidence>
<dbReference type="PANTHER" id="PTHR43731:SF14">
    <property type="entry name" value="PRESENILIN-ASSOCIATED RHOMBOID-LIKE PROTEIN, MITOCHONDRIAL"/>
    <property type="match status" value="1"/>
</dbReference>
<reference evidence="10" key="1">
    <citation type="submission" date="2016-06" db="EMBL/GenBank/DDBJ databases">
        <authorList>
            <person name="Varghese N."/>
            <person name="Submissions Spin"/>
        </authorList>
    </citation>
    <scope>NUCLEOTIDE SEQUENCE [LARGE SCALE GENOMIC DNA]</scope>
    <source>
        <strain evidence="10">DSM 44815</strain>
    </source>
</reference>
<dbReference type="AlphaFoldDB" id="A0A1A8ZJ73"/>
<keyword evidence="4" id="KW-0378">Hydrolase</keyword>
<feature type="transmembrane region" description="Helical" evidence="7">
    <location>
        <begin position="260"/>
        <end position="277"/>
    </location>
</feature>
<feature type="transmembrane region" description="Helical" evidence="7">
    <location>
        <begin position="73"/>
        <end position="93"/>
    </location>
</feature>
<feature type="domain" description="Peptidase S54 rhomboid" evidence="8">
    <location>
        <begin position="137"/>
        <end position="274"/>
    </location>
</feature>
<feature type="transmembrane region" description="Helical" evidence="7">
    <location>
        <begin position="151"/>
        <end position="173"/>
    </location>
</feature>
<dbReference type="RefSeq" id="WP_231921435.1">
    <property type="nucleotide sequence ID" value="NZ_LT594323.1"/>
</dbReference>
<dbReference type="InterPro" id="IPR050925">
    <property type="entry name" value="Rhomboid_protease_S54"/>
</dbReference>
<sequence length="310" mass="33298">MDTIGTGPASGEEATTTCYRHPKRATLLRCTRCERPICPDCMREAPVGHRCPDCVRTESRTVRQGRTVFGGRVSARPVVTYALIALVVLAYLVELARPSIVDQFDSLGTGLVDDAGQFYVDQGGPYPGLHHVGIAHGEWYRLITSAFLHSLPAQGVLGILHVVFNLYWIWVLGRIVEERLGGARFLAVYLLAALGGSVLGFLVDPYGAAIGASGAVYGLAGCYVVLTRKLHHHPIDPKQVIIPFVIWMVFSAGWTSWEGHLGGLLAGGVAGLGVAYAPARRRTLVQVVVLVGLAVLLLALVLVKSRDVVG</sequence>
<evidence type="ECO:0000256" key="6">
    <source>
        <dbReference type="ARBA" id="ARBA00023136"/>
    </source>
</evidence>
<dbReference type="PANTHER" id="PTHR43731">
    <property type="entry name" value="RHOMBOID PROTEASE"/>
    <property type="match status" value="1"/>
</dbReference>
<dbReference type="PATRIC" id="fig|261654.4.peg.2532"/>
<proteinExistence type="inferred from homology"/>
<dbReference type="EMBL" id="LT594323">
    <property type="protein sequence ID" value="SBT43889.1"/>
    <property type="molecule type" value="Genomic_DNA"/>
</dbReference>
<dbReference type="InterPro" id="IPR035952">
    <property type="entry name" value="Rhomboid-like_sf"/>
</dbReference>
<evidence type="ECO:0000313" key="9">
    <source>
        <dbReference type="EMBL" id="SBT43889.1"/>
    </source>
</evidence>
<gene>
    <name evidence="9" type="ORF">GA0070611_2494</name>
</gene>